<dbReference type="GO" id="GO:0008777">
    <property type="term" value="F:acetylornithine deacetylase activity"/>
    <property type="evidence" value="ECO:0007669"/>
    <property type="project" value="TreeGrafter"/>
</dbReference>
<evidence type="ECO:0000256" key="8">
    <source>
        <dbReference type="ARBA" id="ARBA00022801"/>
    </source>
</evidence>
<feature type="binding site" evidence="15">
    <location>
        <position position="76"/>
    </location>
    <ligand>
        <name>Zn(2+)</name>
        <dbReference type="ChEBI" id="CHEBI:29105"/>
        <label>1</label>
    </ligand>
</feature>
<dbReference type="GO" id="GO:0009014">
    <property type="term" value="F:succinyl-diaminopimelate desuccinylase activity"/>
    <property type="evidence" value="ECO:0007669"/>
    <property type="project" value="UniProtKB-UniRule"/>
</dbReference>
<feature type="domain" description="Peptidase M20 dimerisation" evidence="16">
    <location>
        <begin position="186"/>
        <end position="291"/>
    </location>
</feature>
<dbReference type="SUPFAM" id="SSF55031">
    <property type="entry name" value="Bacterial exopeptidase dimerisation domain"/>
    <property type="match status" value="1"/>
</dbReference>
<dbReference type="GO" id="GO:0009089">
    <property type="term" value="P:lysine biosynthetic process via diaminopimelate"/>
    <property type="evidence" value="ECO:0007669"/>
    <property type="project" value="UniProtKB-UniRule"/>
</dbReference>
<protein>
    <recommendedName>
        <fullName evidence="5 15">Succinyl-diaminopimelate desuccinylase</fullName>
        <shortName evidence="15">SDAP desuccinylase</shortName>
        <ecNumber evidence="4 15">3.5.1.18</ecNumber>
    </recommendedName>
    <alternativeName>
        <fullName evidence="13 15">N-succinyl-LL-2,6-diaminoheptanedioate amidohydrolase</fullName>
    </alternativeName>
</protein>
<evidence type="ECO:0000256" key="13">
    <source>
        <dbReference type="ARBA" id="ARBA00031891"/>
    </source>
</evidence>
<keyword evidence="11 15" id="KW-0457">Lysine biosynthesis</keyword>
<dbReference type="PATRIC" id="fig|298794.3.peg.3206"/>
<comment type="caution">
    <text evidence="17">The sequence shown here is derived from an EMBL/GenBank/DDBJ whole genome shotgun (WGS) entry which is preliminary data.</text>
</comment>
<feature type="binding site" evidence="15">
    <location>
        <position position="362"/>
    </location>
    <ligand>
        <name>Zn(2+)</name>
        <dbReference type="ChEBI" id="CHEBI:29105"/>
        <label>2</label>
    </ligand>
</feature>
<keyword evidence="9 15" id="KW-0862">Zinc</keyword>
<comment type="subunit">
    <text evidence="3 15">Homodimer.</text>
</comment>
<evidence type="ECO:0000256" key="10">
    <source>
        <dbReference type="ARBA" id="ARBA00022915"/>
    </source>
</evidence>
<comment type="cofactor">
    <cofactor evidence="15">
        <name>Zn(2+)</name>
        <dbReference type="ChEBI" id="CHEBI:29105"/>
    </cofactor>
    <cofactor evidence="15">
        <name>Co(2+)</name>
        <dbReference type="ChEBI" id="CHEBI:48828"/>
    </cofactor>
    <text evidence="15">Binds 2 Zn(2+) or Co(2+) ions per subunit.</text>
</comment>
<feature type="binding site" evidence="15">
    <location>
        <position position="109"/>
    </location>
    <ligand>
        <name>Zn(2+)</name>
        <dbReference type="ChEBI" id="CHEBI:29105"/>
        <label>2</label>
    </ligand>
</feature>
<dbReference type="Pfam" id="PF01546">
    <property type="entry name" value="Peptidase_M20"/>
    <property type="match status" value="1"/>
</dbReference>
<comment type="pathway">
    <text evidence="1 15">Amino-acid biosynthesis; L-lysine biosynthesis via DAP pathway; LL-2,6-diaminopimelate from (S)-tetrahydrodipicolinate (succinylase route): step 3/3.</text>
</comment>
<dbReference type="PANTHER" id="PTHR43808:SF31">
    <property type="entry name" value="N-ACETYL-L-CITRULLINE DEACETYLASE"/>
    <property type="match status" value="1"/>
</dbReference>
<dbReference type="InterPro" id="IPR002933">
    <property type="entry name" value="Peptidase_M20"/>
</dbReference>
<evidence type="ECO:0000256" key="5">
    <source>
        <dbReference type="ARBA" id="ARBA00022391"/>
    </source>
</evidence>
<feature type="active site" description="Proton acceptor" evidence="15">
    <location>
        <position position="144"/>
    </location>
</feature>
<dbReference type="GO" id="GO:0050897">
    <property type="term" value="F:cobalt ion binding"/>
    <property type="evidence" value="ECO:0007669"/>
    <property type="project" value="UniProtKB-UniRule"/>
</dbReference>
<dbReference type="InterPro" id="IPR005941">
    <property type="entry name" value="DapE_proteobac"/>
</dbReference>
<dbReference type="Proteomes" id="UP000035955">
    <property type="component" value="Unassembled WGS sequence"/>
</dbReference>
<reference evidence="17 18" key="1">
    <citation type="submission" date="2015-03" db="EMBL/GenBank/DDBJ databases">
        <title>Genome sequencing of Methylobacterium variabile DSM 16961.</title>
        <authorList>
            <person name="Chaudhry V."/>
            <person name="Patil P.B."/>
        </authorList>
    </citation>
    <scope>NUCLEOTIDE SEQUENCE [LARGE SCALE GENOMIC DNA]</scope>
    <source>
        <strain evidence="17 18">DSM 16961</strain>
    </source>
</reference>
<dbReference type="EC" id="3.5.1.18" evidence="4 15"/>
<keyword evidence="7 15" id="KW-0479">Metal-binding</keyword>
<dbReference type="SUPFAM" id="SSF53187">
    <property type="entry name" value="Zn-dependent exopeptidases"/>
    <property type="match status" value="1"/>
</dbReference>
<comment type="catalytic activity">
    <reaction evidence="14 15">
        <text>N-succinyl-(2S,6S)-2,6-diaminopimelate + H2O = (2S,6S)-2,6-diaminopimelate + succinate</text>
        <dbReference type="Rhea" id="RHEA:22608"/>
        <dbReference type="ChEBI" id="CHEBI:15377"/>
        <dbReference type="ChEBI" id="CHEBI:30031"/>
        <dbReference type="ChEBI" id="CHEBI:57609"/>
        <dbReference type="ChEBI" id="CHEBI:58087"/>
        <dbReference type="EC" id="3.5.1.18"/>
    </reaction>
</comment>
<evidence type="ECO:0000313" key="18">
    <source>
        <dbReference type="Proteomes" id="UP000035955"/>
    </source>
</evidence>
<evidence type="ECO:0000256" key="6">
    <source>
        <dbReference type="ARBA" id="ARBA00022605"/>
    </source>
</evidence>
<dbReference type="PROSITE" id="PS00759">
    <property type="entry name" value="ARGE_DAPE_CPG2_2"/>
    <property type="match status" value="1"/>
</dbReference>
<sequence>MPVTDPRSPLALAQGLIRCPSVTPLEGGALAYLAGLLAQAGFSVERPVFSEPGMPDVENLFARIGGDGPCLLFAGHTDVVPPGDAAAWRHDPFGGVVEGTELFGRGAVDMKGGIACMLAAVLAFLDLRGPDFGGAIAFLVTGDEEGPAVNGTVKLLDWARGRGERFSHCLLGEPTNPDVLGEMIKIGRRGSLTADLVVHGVQGHVAYPHRAENPIPGLLRLAQGLLAEPLDAGTAHFDASNLEFTTMDVGNPATNVIPAEARATFNIRFNDLWTPATLAAELERRLGRAAGNAVRYSLAVRPTNSVAFLTAPDAFVDQVAAAIEAETGRRPALSTTGGTSDARFIKDACPVIEFGLVGQTMHQVDERVALADLDRLAAIYGRVLDAYFPGTAETQRQA</sequence>
<evidence type="ECO:0000256" key="7">
    <source>
        <dbReference type="ARBA" id="ARBA00022723"/>
    </source>
</evidence>
<dbReference type="NCBIfam" id="NF009557">
    <property type="entry name" value="PRK13009.1"/>
    <property type="match status" value="1"/>
</dbReference>
<dbReference type="InterPro" id="IPR011650">
    <property type="entry name" value="Peptidase_M20_dimer"/>
</dbReference>
<dbReference type="GO" id="GO:0019877">
    <property type="term" value="P:diaminopimelate biosynthetic process"/>
    <property type="evidence" value="ECO:0007669"/>
    <property type="project" value="UniProtKB-UniRule"/>
</dbReference>
<evidence type="ECO:0000256" key="9">
    <source>
        <dbReference type="ARBA" id="ARBA00022833"/>
    </source>
</evidence>
<accession>A0A0J6T4B4</accession>
<dbReference type="PROSITE" id="PS00758">
    <property type="entry name" value="ARGE_DAPE_CPG2_1"/>
    <property type="match status" value="1"/>
</dbReference>
<keyword evidence="18" id="KW-1185">Reference proteome</keyword>
<comment type="similarity">
    <text evidence="2 15">Belongs to the peptidase M20A family. DapE subfamily.</text>
</comment>
<evidence type="ECO:0000256" key="4">
    <source>
        <dbReference type="ARBA" id="ARBA00011921"/>
    </source>
</evidence>
<feature type="binding site" evidence="15">
    <location>
        <position position="173"/>
    </location>
    <ligand>
        <name>Zn(2+)</name>
        <dbReference type="ChEBI" id="CHEBI:29105"/>
        <label>1</label>
    </ligand>
</feature>
<gene>
    <name evidence="15" type="primary">dapE</name>
    <name evidence="17" type="ORF">VQ02_03455</name>
</gene>
<dbReference type="InterPro" id="IPR050072">
    <property type="entry name" value="Peptidase_M20A"/>
</dbReference>
<evidence type="ECO:0000259" key="16">
    <source>
        <dbReference type="Pfam" id="PF07687"/>
    </source>
</evidence>
<dbReference type="UniPathway" id="UPA00034">
    <property type="reaction ID" value="UER00021"/>
</dbReference>
<name>A0A0J6T4B4_9HYPH</name>
<evidence type="ECO:0000256" key="12">
    <source>
        <dbReference type="ARBA" id="ARBA00023285"/>
    </source>
</evidence>
<evidence type="ECO:0000313" key="17">
    <source>
        <dbReference type="EMBL" id="KMO42280.1"/>
    </source>
</evidence>
<keyword evidence="10 15" id="KW-0220">Diaminopimelate biosynthesis</keyword>
<feature type="binding site" evidence="15">
    <location>
        <position position="109"/>
    </location>
    <ligand>
        <name>Zn(2+)</name>
        <dbReference type="ChEBI" id="CHEBI:29105"/>
        <label>1</label>
    </ligand>
</feature>
<feature type="active site" evidence="15">
    <location>
        <position position="78"/>
    </location>
</feature>
<keyword evidence="8 15" id="KW-0378">Hydrolase</keyword>
<dbReference type="NCBIfam" id="TIGR01246">
    <property type="entry name" value="dapE_proteo"/>
    <property type="match status" value="1"/>
</dbReference>
<keyword evidence="12 15" id="KW-0170">Cobalt</keyword>
<dbReference type="CDD" id="cd03891">
    <property type="entry name" value="M20_DapE_proteobac"/>
    <property type="match status" value="1"/>
</dbReference>
<proteinExistence type="inferred from homology"/>
<dbReference type="GO" id="GO:0006526">
    <property type="term" value="P:L-arginine biosynthetic process"/>
    <property type="evidence" value="ECO:0007669"/>
    <property type="project" value="TreeGrafter"/>
</dbReference>
<dbReference type="PANTHER" id="PTHR43808">
    <property type="entry name" value="ACETYLORNITHINE DEACETYLASE"/>
    <property type="match status" value="1"/>
</dbReference>
<dbReference type="AlphaFoldDB" id="A0A0J6T4B4"/>
<keyword evidence="6 15" id="KW-0028">Amino-acid biosynthesis</keyword>
<dbReference type="GO" id="GO:0008270">
    <property type="term" value="F:zinc ion binding"/>
    <property type="evidence" value="ECO:0007669"/>
    <property type="project" value="UniProtKB-UniRule"/>
</dbReference>
<dbReference type="InterPro" id="IPR001261">
    <property type="entry name" value="ArgE/DapE_CS"/>
</dbReference>
<dbReference type="EMBL" id="LABY01000021">
    <property type="protein sequence ID" value="KMO42280.1"/>
    <property type="molecule type" value="Genomic_DNA"/>
</dbReference>
<organism evidence="17 18">
    <name type="scientific">Methylobacterium variabile</name>
    <dbReference type="NCBI Taxonomy" id="298794"/>
    <lineage>
        <taxon>Bacteria</taxon>
        <taxon>Pseudomonadati</taxon>
        <taxon>Pseudomonadota</taxon>
        <taxon>Alphaproteobacteria</taxon>
        <taxon>Hyphomicrobiales</taxon>
        <taxon>Methylobacteriaceae</taxon>
        <taxon>Methylobacterium</taxon>
    </lineage>
</organism>
<evidence type="ECO:0000256" key="2">
    <source>
        <dbReference type="ARBA" id="ARBA00006746"/>
    </source>
</evidence>
<evidence type="ECO:0000256" key="11">
    <source>
        <dbReference type="ARBA" id="ARBA00023154"/>
    </source>
</evidence>
<dbReference type="Gene3D" id="3.40.630.10">
    <property type="entry name" value="Zn peptidases"/>
    <property type="match status" value="2"/>
</dbReference>
<evidence type="ECO:0000256" key="15">
    <source>
        <dbReference type="HAMAP-Rule" id="MF_01690"/>
    </source>
</evidence>
<evidence type="ECO:0000256" key="14">
    <source>
        <dbReference type="ARBA" id="ARBA00051301"/>
    </source>
</evidence>
<dbReference type="InterPro" id="IPR036264">
    <property type="entry name" value="Bact_exopeptidase_dim_dom"/>
</dbReference>
<evidence type="ECO:0000256" key="1">
    <source>
        <dbReference type="ARBA" id="ARBA00005130"/>
    </source>
</evidence>
<feature type="binding site" evidence="15">
    <location>
        <position position="145"/>
    </location>
    <ligand>
        <name>Zn(2+)</name>
        <dbReference type="ChEBI" id="CHEBI:29105"/>
        <label>2</label>
    </ligand>
</feature>
<dbReference type="HAMAP" id="MF_01690">
    <property type="entry name" value="DapE"/>
    <property type="match status" value="1"/>
</dbReference>
<dbReference type="Pfam" id="PF07687">
    <property type="entry name" value="M20_dimer"/>
    <property type="match status" value="1"/>
</dbReference>
<evidence type="ECO:0000256" key="3">
    <source>
        <dbReference type="ARBA" id="ARBA00011738"/>
    </source>
</evidence>
<comment type="function">
    <text evidence="15">Catalyzes the hydrolysis of N-succinyl-L,L-diaminopimelic acid (SDAP), forming succinate and LL-2,6-diaminopimelate (DAP), an intermediate involved in the bacterial biosynthesis of lysine and meso-diaminopimelic acid, an essential component of bacterial cell walls.</text>
</comment>